<comment type="caution">
    <text evidence="8">The sequence shown here is derived from an EMBL/GenBank/DDBJ whole genome shotgun (WGS) entry which is preliminary data.</text>
</comment>
<dbReference type="AlphaFoldDB" id="A0AA37STS0"/>
<dbReference type="Proteomes" id="UP001156666">
    <property type="component" value="Unassembled WGS sequence"/>
</dbReference>
<keyword evidence="9" id="KW-1185">Reference proteome</keyword>
<gene>
    <name evidence="8" type="ORF">GCM10007940_25000</name>
</gene>
<reference evidence="8" key="1">
    <citation type="journal article" date="2014" name="Int. J. Syst. Evol. Microbiol.">
        <title>Complete genome sequence of Corynebacterium casei LMG S-19264T (=DSM 44701T), isolated from a smear-ripened cheese.</title>
        <authorList>
            <consortium name="US DOE Joint Genome Institute (JGI-PGF)"/>
            <person name="Walter F."/>
            <person name="Albersmeier A."/>
            <person name="Kalinowski J."/>
            <person name="Ruckert C."/>
        </authorList>
    </citation>
    <scope>NUCLEOTIDE SEQUENCE</scope>
    <source>
        <strain evidence="8">NBRC 108769</strain>
    </source>
</reference>
<dbReference type="Gene3D" id="3.30.1120.10">
    <property type="match status" value="1"/>
</dbReference>
<keyword evidence="4" id="KW-0732">Signal</keyword>
<dbReference type="CDD" id="cd16144">
    <property type="entry name" value="ARS_like"/>
    <property type="match status" value="1"/>
</dbReference>
<keyword evidence="5" id="KW-0378">Hydrolase</keyword>
<dbReference type="Pfam" id="PF00884">
    <property type="entry name" value="Sulfatase"/>
    <property type="match status" value="1"/>
</dbReference>
<dbReference type="EMBL" id="BSOH01000014">
    <property type="protein sequence ID" value="GLR17885.1"/>
    <property type="molecule type" value="Genomic_DNA"/>
</dbReference>
<dbReference type="SUPFAM" id="SSF53649">
    <property type="entry name" value="Alkaline phosphatase-like"/>
    <property type="match status" value="1"/>
</dbReference>
<dbReference type="GO" id="GO:0046872">
    <property type="term" value="F:metal ion binding"/>
    <property type="evidence" value="ECO:0007669"/>
    <property type="project" value="UniProtKB-KW"/>
</dbReference>
<feature type="domain" description="Sulfatase N-terminal" evidence="7">
    <location>
        <begin position="7"/>
        <end position="323"/>
    </location>
</feature>
<dbReference type="InterPro" id="IPR000917">
    <property type="entry name" value="Sulfatase_N"/>
</dbReference>
<proteinExistence type="inferred from homology"/>
<keyword evidence="3" id="KW-0479">Metal-binding</keyword>
<protein>
    <submittedName>
        <fullName evidence="8">Sulfatase</fullName>
    </submittedName>
</protein>
<dbReference type="InterPro" id="IPR050738">
    <property type="entry name" value="Sulfatase"/>
</dbReference>
<dbReference type="InterPro" id="IPR017850">
    <property type="entry name" value="Alkaline_phosphatase_core_sf"/>
</dbReference>
<organism evidence="8 9">
    <name type="scientific">Portibacter lacus</name>
    <dbReference type="NCBI Taxonomy" id="1099794"/>
    <lineage>
        <taxon>Bacteria</taxon>
        <taxon>Pseudomonadati</taxon>
        <taxon>Bacteroidota</taxon>
        <taxon>Saprospiria</taxon>
        <taxon>Saprospirales</taxon>
        <taxon>Haliscomenobacteraceae</taxon>
        <taxon>Portibacter</taxon>
    </lineage>
</organism>
<evidence type="ECO:0000313" key="8">
    <source>
        <dbReference type="EMBL" id="GLR17885.1"/>
    </source>
</evidence>
<name>A0AA37STS0_9BACT</name>
<evidence type="ECO:0000256" key="4">
    <source>
        <dbReference type="ARBA" id="ARBA00022729"/>
    </source>
</evidence>
<comment type="cofactor">
    <cofactor evidence="1">
        <name>Ca(2+)</name>
        <dbReference type="ChEBI" id="CHEBI:29108"/>
    </cofactor>
</comment>
<dbReference type="GO" id="GO:0004065">
    <property type="term" value="F:arylsulfatase activity"/>
    <property type="evidence" value="ECO:0007669"/>
    <property type="project" value="TreeGrafter"/>
</dbReference>
<dbReference type="PANTHER" id="PTHR42693:SF42">
    <property type="entry name" value="ARYLSULFATASE G"/>
    <property type="match status" value="1"/>
</dbReference>
<sequence>MGSDFYETPNIDKIAKNAIVFDQGYSASRVCSPSRASIMSGQFTARHQITDWIGARSGEDWRKLNRNDRYLPAAYNHKLPLEMTTLPEALRDGGYSTFFTGKWHVGDVGSHPEDHGFQINKGGWEVGSPKGGYFSPWENPSLPNKEAGENLSMRLAKETVDFIKQEKSKPFLAYLSFYAVHGPIQTTEEKWRKYREKAEKNGIADHGFEMERLLPIRVTQDNPVYAGLVEQMDDAVGLVLDELESSGLIDNTIIIFTSDNGGVASGDAYSTSNYPLRGGKGYQWEGGIREPYFIWVPSEKAKSVDYPVSGIDFYPTIIDYAGISKPDNQVLDGVSLKPIIEGKSLEERPLFWHYPHYGNQGGEPSSIMRLGDWKIINYLEDGRLELYNLAKDPMEQNNLAESNQEKASQMNDQLMSWLKSVNANFGEKDDQFSAELAVEKMKQKKEVLMPRLEAQRKKFLDKDFDPKNNWWGSKTID</sequence>
<evidence type="ECO:0000256" key="5">
    <source>
        <dbReference type="ARBA" id="ARBA00022801"/>
    </source>
</evidence>
<evidence type="ECO:0000256" key="3">
    <source>
        <dbReference type="ARBA" id="ARBA00022723"/>
    </source>
</evidence>
<evidence type="ECO:0000259" key="7">
    <source>
        <dbReference type="Pfam" id="PF00884"/>
    </source>
</evidence>
<keyword evidence="6" id="KW-0106">Calcium</keyword>
<reference evidence="8" key="2">
    <citation type="submission" date="2023-01" db="EMBL/GenBank/DDBJ databases">
        <title>Draft genome sequence of Portibacter lacus strain NBRC 108769.</title>
        <authorList>
            <person name="Sun Q."/>
            <person name="Mori K."/>
        </authorList>
    </citation>
    <scope>NUCLEOTIDE SEQUENCE</scope>
    <source>
        <strain evidence="8">NBRC 108769</strain>
    </source>
</reference>
<accession>A0AA37STS0</accession>
<evidence type="ECO:0000256" key="6">
    <source>
        <dbReference type="ARBA" id="ARBA00022837"/>
    </source>
</evidence>
<dbReference type="Gene3D" id="3.40.720.10">
    <property type="entry name" value="Alkaline Phosphatase, subunit A"/>
    <property type="match status" value="1"/>
</dbReference>
<dbReference type="PANTHER" id="PTHR42693">
    <property type="entry name" value="ARYLSULFATASE FAMILY MEMBER"/>
    <property type="match status" value="1"/>
</dbReference>
<evidence type="ECO:0000313" key="9">
    <source>
        <dbReference type="Proteomes" id="UP001156666"/>
    </source>
</evidence>
<evidence type="ECO:0000256" key="2">
    <source>
        <dbReference type="ARBA" id="ARBA00008779"/>
    </source>
</evidence>
<comment type="similarity">
    <text evidence="2">Belongs to the sulfatase family.</text>
</comment>
<evidence type="ECO:0000256" key="1">
    <source>
        <dbReference type="ARBA" id="ARBA00001913"/>
    </source>
</evidence>